<dbReference type="InterPro" id="IPR050638">
    <property type="entry name" value="AA-Vitamin_Transporters"/>
</dbReference>
<gene>
    <name evidence="8" type="ORF">EV678_1563</name>
</gene>
<dbReference type="Pfam" id="PF00892">
    <property type="entry name" value="EamA"/>
    <property type="match status" value="2"/>
</dbReference>
<feature type="domain" description="EamA" evidence="7">
    <location>
        <begin position="9"/>
        <end position="135"/>
    </location>
</feature>
<protein>
    <submittedName>
        <fullName evidence="8">Threonine/homoserine efflux transporter RhtA</fullName>
    </submittedName>
</protein>
<keyword evidence="9" id="KW-1185">Reference proteome</keyword>
<dbReference type="PANTHER" id="PTHR32322">
    <property type="entry name" value="INNER MEMBRANE TRANSPORTER"/>
    <property type="match status" value="1"/>
</dbReference>
<reference evidence="8 9" key="1">
    <citation type="submission" date="2019-02" db="EMBL/GenBank/DDBJ databases">
        <title>Genomic Encyclopedia of Type Strains, Phase IV (KMG-IV): sequencing the most valuable type-strain genomes for metagenomic binning, comparative biology and taxonomic classification.</title>
        <authorList>
            <person name="Goeker M."/>
        </authorList>
    </citation>
    <scope>NUCLEOTIDE SEQUENCE [LARGE SCALE GENOMIC DNA]</scope>
    <source>
        <strain evidence="8 9">DSM 21223</strain>
    </source>
</reference>
<accession>A0ABY0IU90</accession>
<feature type="transmembrane region" description="Helical" evidence="6">
    <location>
        <begin position="264"/>
        <end position="286"/>
    </location>
</feature>
<feature type="domain" description="EamA" evidence="7">
    <location>
        <begin position="152"/>
        <end position="283"/>
    </location>
</feature>
<keyword evidence="4 6" id="KW-1133">Transmembrane helix</keyword>
<dbReference type="EMBL" id="SHKM01000001">
    <property type="protein sequence ID" value="RZT90742.1"/>
    <property type="molecule type" value="Genomic_DNA"/>
</dbReference>
<keyword evidence="5 6" id="KW-0472">Membrane</keyword>
<feature type="transmembrane region" description="Helical" evidence="6">
    <location>
        <begin position="236"/>
        <end position="258"/>
    </location>
</feature>
<dbReference type="SUPFAM" id="SSF103481">
    <property type="entry name" value="Multidrug resistance efflux transporter EmrE"/>
    <property type="match status" value="2"/>
</dbReference>
<dbReference type="InterPro" id="IPR000620">
    <property type="entry name" value="EamA_dom"/>
</dbReference>
<evidence type="ECO:0000313" key="8">
    <source>
        <dbReference type="EMBL" id="RZT90742.1"/>
    </source>
</evidence>
<evidence type="ECO:0000256" key="4">
    <source>
        <dbReference type="ARBA" id="ARBA00022989"/>
    </source>
</evidence>
<feature type="transmembrane region" description="Helical" evidence="6">
    <location>
        <begin position="180"/>
        <end position="198"/>
    </location>
</feature>
<feature type="transmembrane region" description="Helical" evidence="6">
    <location>
        <begin position="38"/>
        <end position="55"/>
    </location>
</feature>
<dbReference type="Gene3D" id="1.10.3730.20">
    <property type="match status" value="1"/>
</dbReference>
<evidence type="ECO:0000256" key="5">
    <source>
        <dbReference type="ARBA" id="ARBA00023136"/>
    </source>
</evidence>
<evidence type="ECO:0000256" key="1">
    <source>
        <dbReference type="ARBA" id="ARBA00004141"/>
    </source>
</evidence>
<organism evidence="8 9">
    <name type="scientific">Azospira oryzae</name>
    <dbReference type="NCBI Taxonomy" id="146939"/>
    <lineage>
        <taxon>Bacteria</taxon>
        <taxon>Pseudomonadati</taxon>
        <taxon>Pseudomonadota</taxon>
        <taxon>Betaproteobacteria</taxon>
        <taxon>Rhodocyclales</taxon>
        <taxon>Rhodocyclaceae</taxon>
        <taxon>Azospira</taxon>
    </lineage>
</organism>
<feature type="transmembrane region" description="Helical" evidence="6">
    <location>
        <begin position="210"/>
        <end position="229"/>
    </location>
</feature>
<comment type="caution">
    <text evidence="8">The sequence shown here is derived from an EMBL/GenBank/DDBJ whole genome shotgun (WGS) entry which is preliminary data.</text>
</comment>
<feature type="transmembrane region" description="Helical" evidence="6">
    <location>
        <begin position="149"/>
        <end position="168"/>
    </location>
</feature>
<feature type="transmembrane region" description="Helical" evidence="6">
    <location>
        <begin position="92"/>
        <end position="113"/>
    </location>
</feature>
<feature type="transmembrane region" description="Helical" evidence="6">
    <location>
        <begin position="67"/>
        <end position="86"/>
    </location>
</feature>
<comment type="similarity">
    <text evidence="2">Belongs to the EamA transporter family.</text>
</comment>
<evidence type="ECO:0000313" key="9">
    <source>
        <dbReference type="Proteomes" id="UP000292136"/>
    </source>
</evidence>
<dbReference type="RefSeq" id="WP_165397467.1">
    <property type="nucleotide sequence ID" value="NZ_SHKM01000001.1"/>
</dbReference>
<name>A0ABY0IU90_9RHOO</name>
<keyword evidence="3 6" id="KW-0812">Transmembrane</keyword>
<dbReference type="Proteomes" id="UP000292136">
    <property type="component" value="Unassembled WGS sequence"/>
</dbReference>
<dbReference type="PANTHER" id="PTHR32322:SF2">
    <property type="entry name" value="EAMA DOMAIN-CONTAINING PROTEIN"/>
    <property type="match status" value="1"/>
</dbReference>
<proteinExistence type="inferred from homology"/>
<evidence type="ECO:0000256" key="2">
    <source>
        <dbReference type="ARBA" id="ARBA00007362"/>
    </source>
</evidence>
<evidence type="ECO:0000256" key="3">
    <source>
        <dbReference type="ARBA" id="ARBA00022692"/>
    </source>
</evidence>
<feature type="transmembrane region" description="Helical" evidence="6">
    <location>
        <begin position="120"/>
        <end position="137"/>
    </location>
</feature>
<dbReference type="InterPro" id="IPR037185">
    <property type="entry name" value="EmrE-like"/>
</dbReference>
<evidence type="ECO:0000259" key="7">
    <source>
        <dbReference type="Pfam" id="PF00892"/>
    </source>
</evidence>
<sequence>MNAASLARLLLLAAIWGASFLFLRLTVPAFGTVWTVEVRVILAAASLTLFAWWSGEALQWRRHWRQYLIIGLCNSALPFLLFAYAAQSLGAGLLSILNSTSPLFAVIIGALWLRQPIRAVTVAGLLLGLGGVAVLAWDGLQSSASPDAWLPMLAAALAPSAYAFASVYSRHHGQGITPLATTQGSMICAALLVLPLAAPQGLPAAATPTAWGALLGLAVLCTAWAYQLYFRLVHEVGPLGALSVTFLIPVFGVLWGVLLLGEKLGGHLLLGGSLVLLGTALANGLLKWPRLARPA</sequence>
<comment type="subcellular location">
    <subcellularLocation>
        <location evidence="1">Membrane</location>
        <topology evidence="1">Multi-pass membrane protein</topology>
    </subcellularLocation>
</comment>
<evidence type="ECO:0000256" key="6">
    <source>
        <dbReference type="SAM" id="Phobius"/>
    </source>
</evidence>